<dbReference type="RefSeq" id="WP_143538154.1">
    <property type="nucleotide sequence ID" value="NZ_BAAAGS010000005.1"/>
</dbReference>
<proteinExistence type="predicted"/>
<name>A0ABN1CAB1_SACER</name>
<gene>
    <name evidence="2" type="ORF">GCM10009533_12540</name>
</gene>
<protein>
    <submittedName>
        <fullName evidence="2">Uncharacterized protein</fullName>
    </submittedName>
</protein>
<keyword evidence="3" id="KW-1185">Reference proteome</keyword>
<accession>A0ABN1CAB1</accession>
<feature type="region of interest" description="Disordered" evidence="1">
    <location>
        <begin position="16"/>
        <end position="70"/>
    </location>
</feature>
<dbReference type="Proteomes" id="UP001500729">
    <property type="component" value="Unassembled WGS sequence"/>
</dbReference>
<reference evidence="2 3" key="1">
    <citation type="journal article" date="2019" name="Int. J. Syst. Evol. Microbiol.">
        <title>The Global Catalogue of Microorganisms (GCM) 10K type strain sequencing project: providing services to taxonomists for standard genome sequencing and annotation.</title>
        <authorList>
            <consortium name="The Broad Institute Genomics Platform"/>
            <consortium name="The Broad Institute Genome Sequencing Center for Infectious Disease"/>
            <person name="Wu L."/>
            <person name="Ma J."/>
        </authorList>
    </citation>
    <scope>NUCLEOTIDE SEQUENCE [LARGE SCALE GENOMIC DNA]</scope>
    <source>
        <strain evidence="2 3">JCM 10303</strain>
    </source>
</reference>
<comment type="caution">
    <text evidence="2">The sequence shown here is derived from an EMBL/GenBank/DDBJ whole genome shotgun (WGS) entry which is preliminary data.</text>
</comment>
<dbReference type="EMBL" id="BAAAGS010000005">
    <property type="protein sequence ID" value="GAA0515051.1"/>
    <property type="molecule type" value="Genomic_DNA"/>
</dbReference>
<sequence length="70" mass="7374">MSRQPRALRAAVADLERALAGRPPASVAEADKQQQTPSAEQSRQDDARPAAEDEDAPDHAGGDRGPAARD</sequence>
<organism evidence="2 3">
    <name type="scientific">Saccharopolyspora erythraea</name>
    <name type="common">Streptomyces erythraeus</name>
    <dbReference type="NCBI Taxonomy" id="1836"/>
    <lineage>
        <taxon>Bacteria</taxon>
        <taxon>Bacillati</taxon>
        <taxon>Actinomycetota</taxon>
        <taxon>Actinomycetes</taxon>
        <taxon>Pseudonocardiales</taxon>
        <taxon>Pseudonocardiaceae</taxon>
        <taxon>Saccharopolyspora</taxon>
    </lineage>
</organism>
<evidence type="ECO:0000313" key="3">
    <source>
        <dbReference type="Proteomes" id="UP001500729"/>
    </source>
</evidence>
<feature type="compositionally biased region" description="Basic and acidic residues" evidence="1">
    <location>
        <begin position="42"/>
        <end position="70"/>
    </location>
</feature>
<evidence type="ECO:0000313" key="2">
    <source>
        <dbReference type="EMBL" id="GAA0515051.1"/>
    </source>
</evidence>
<evidence type="ECO:0000256" key="1">
    <source>
        <dbReference type="SAM" id="MobiDB-lite"/>
    </source>
</evidence>